<dbReference type="HOGENOM" id="CLU_2655983_0_0_1"/>
<dbReference type="GeneID" id="18812201"/>
<dbReference type="Proteomes" id="UP000008064">
    <property type="component" value="Unassembled WGS sequence"/>
</dbReference>
<dbReference type="AlphaFoldDB" id="F8PCH5"/>
<organism>
    <name type="scientific">Serpula lacrymans var. lacrymans (strain S7.9)</name>
    <name type="common">Dry rot fungus</name>
    <dbReference type="NCBI Taxonomy" id="578457"/>
    <lineage>
        <taxon>Eukaryota</taxon>
        <taxon>Fungi</taxon>
        <taxon>Dikarya</taxon>
        <taxon>Basidiomycota</taxon>
        <taxon>Agaricomycotina</taxon>
        <taxon>Agaricomycetes</taxon>
        <taxon>Agaricomycetidae</taxon>
        <taxon>Boletales</taxon>
        <taxon>Coniophorineae</taxon>
        <taxon>Serpulaceae</taxon>
        <taxon>Serpula</taxon>
    </lineage>
</organism>
<evidence type="ECO:0000313" key="1">
    <source>
        <dbReference type="EMBL" id="EGO19373.1"/>
    </source>
</evidence>
<protein>
    <submittedName>
        <fullName evidence="1">Uncharacterized protein</fullName>
    </submittedName>
</protein>
<name>F8PCH5_SERL9</name>
<proteinExistence type="predicted"/>
<dbReference type="EMBL" id="GL945444">
    <property type="protein sequence ID" value="EGO19373.1"/>
    <property type="molecule type" value="Genomic_DNA"/>
</dbReference>
<dbReference type="RefSeq" id="XP_007324094.1">
    <property type="nucleotide sequence ID" value="XM_007324032.1"/>
</dbReference>
<reference evidence="1" key="1">
    <citation type="submission" date="2011-04" db="EMBL/GenBank/DDBJ databases">
        <title>Evolution of plant cell wall degrading machinery underlies the functional diversity of forest fungi.</title>
        <authorList>
            <consortium name="US DOE Joint Genome Institute (JGI-PGF)"/>
            <person name="Eastwood D.C."/>
            <person name="Floudas D."/>
            <person name="Binder M."/>
            <person name="Majcherczyk A."/>
            <person name="Schneider P."/>
            <person name="Aerts A."/>
            <person name="Asiegbu F.O."/>
            <person name="Baker S.E."/>
            <person name="Barry K."/>
            <person name="Bendiksby M."/>
            <person name="Blumentritt M."/>
            <person name="Coutinho P.M."/>
            <person name="Cullen D."/>
            <person name="Cullen D."/>
            <person name="Gathman A."/>
            <person name="Goodell B."/>
            <person name="Henrissat B."/>
            <person name="Ihrmark K."/>
            <person name="Kauserud H."/>
            <person name="Kohler A."/>
            <person name="LaButti K."/>
            <person name="Lapidus A."/>
            <person name="Lavin J.L."/>
            <person name="Lee Y.-H."/>
            <person name="Lindquist E."/>
            <person name="Lilly W."/>
            <person name="Lucas S."/>
            <person name="Morin E."/>
            <person name="Murat C."/>
            <person name="Oguiza J.A."/>
            <person name="Park J."/>
            <person name="Pisabarro A.G."/>
            <person name="Riley R."/>
            <person name="Rosling A."/>
            <person name="Salamov A."/>
            <person name="Schmidt O."/>
            <person name="Schmutz J."/>
            <person name="Skrede I."/>
            <person name="Stenlid J."/>
            <person name="Wiebenga A."/>
            <person name="Xie X."/>
            <person name="Kues U."/>
            <person name="Hibbett D.S."/>
            <person name="Hoffmeister D."/>
            <person name="Hogberg N."/>
            <person name="Martin F."/>
            <person name="Grigoriev I.V."/>
            <person name="Watkinson S.C."/>
        </authorList>
    </citation>
    <scope>NUCLEOTIDE SEQUENCE</scope>
    <source>
        <strain evidence="1">S7.9</strain>
    </source>
</reference>
<accession>F8PCH5</accession>
<sequence length="76" mass="8501">MCRIWTGEPHSIILELVSYDDELLALVTSAKFQTAAYYSHVVQMNETCSNGRLPVNNPLGQSQHISPPMYTQTSCL</sequence>
<dbReference type="KEGG" id="sla:SERLADRAFT_402885"/>
<gene>
    <name evidence="1" type="ORF">SERLADRAFT_402885</name>
</gene>